<dbReference type="PANTHER" id="PTHR30106">
    <property type="entry name" value="INNER MEMBRANE PROTEIN YEIH-RELATED"/>
    <property type="match status" value="1"/>
</dbReference>
<sequence length="177" mass="18495">MASPLAGTLAMFSYPLIYQFSGMSEQAFGIYIGSTVHEVAQAVAAGEAVGGEALQAAVVVKLIRVMMLAPFILLLSTFLARRGDGEGGGKLVIPWFVLGFVAAAGSNSLQVLPPALMPAIRLVSQFTLAIAMAALGVQTRWSTICQAGAGPMVLALILFLLLIVGGFFPNQWLIGAR</sequence>
<feature type="transmembrane region" description="Helical" evidence="7">
    <location>
        <begin position="149"/>
        <end position="168"/>
    </location>
</feature>
<evidence type="ECO:0000256" key="6">
    <source>
        <dbReference type="ARBA" id="ARBA00023136"/>
    </source>
</evidence>
<keyword evidence="4 7" id="KW-0812">Transmembrane</keyword>
<evidence type="ECO:0000256" key="2">
    <source>
        <dbReference type="ARBA" id="ARBA00007977"/>
    </source>
</evidence>
<name>A0ABZ0PYZ1_9PSED</name>
<evidence type="ECO:0000256" key="3">
    <source>
        <dbReference type="ARBA" id="ARBA00022475"/>
    </source>
</evidence>
<gene>
    <name evidence="8" type="ORF">SBP02_03040</name>
</gene>
<dbReference type="InterPro" id="IPR018383">
    <property type="entry name" value="UPF0324_pro"/>
</dbReference>
<comment type="subcellular location">
    <subcellularLocation>
        <location evidence="1">Cell membrane</location>
        <topology evidence="1">Multi-pass membrane protein</topology>
    </subcellularLocation>
</comment>
<evidence type="ECO:0000313" key="8">
    <source>
        <dbReference type="EMBL" id="WPC05752.1"/>
    </source>
</evidence>
<dbReference type="Pfam" id="PF03601">
    <property type="entry name" value="Cons_hypoth698"/>
    <property type="match status" value="1"/>
</dbReference>
<evidence type="ECO:0000256" key="4">
    <source>
        <dbReference type="ARBA" id="ARBA00022692"/>
    </source>
</evidence>
<feature type="transmembrane region" description="Helical" evidence="7">
    <location>
        <begin position="118"/>
        <end position="137"/>
    </location>
</feature>
<feature type="transmembrane region" description="Helical" evidence="7">
    <location>
        <begin position="92"/>
        <end position="112"/>
    </location>
</feature>
<feature type="transmembrane region" description="Helical" evidence="7">
    <location>
        <begin position="62"/>
        <end position="80"/>
    </location>
</feature>
<evidence type="ECO:0000256" key="5">
    <source>
        <dbReference type="ARBA" id="ARBA00022989"/>
    </source>
</evidence>
<keyword evidence="9" id="KW-1185">Reference proteome</keyword>
<keyword evidence="3" id="KW-1003">Cell membrane</keyword>
<dbReference type="Proteomes" id="UP001305928">
    <property type="component" value="Chromosome"/>
</dbReference>
<dbReference type="PANTHER" id="PTHR30106:SF2">
    <property type="entry name" value="UPF0324 INNER MEMBRANE PROTEIN YEIH"/>
    <property type="match status" value="1"/>
</dbReference>
<evidence type="ECO:0000313" key="9">
    <source>
        <dbReference type="Proteomes" id="UP001305928"/>
    </source>
</evidence>
<keyword evidence="5 7" id="KW-1133">Transmembrane helix</keyword>
<proteinExistence type="inferred from homology"/>
<protein>
    <submittedName>
        <fullName evidence="8">Sulfate exporter family transporter</fullName>
    </submittedName>
</protein>
<accession>A0ABZ0PYZ1</accession>
<dbReference type="EMBL" id="CP137892">
    <property type="protein sequence ID" value="WPC05752.1"/>
    <property type="molecule type" value="Genomic_DNA"/>
</dbReference>
<evidence type="ECO:0000256" key="1">
    <source>
        <dbReference type="ARBA" id="ARBA00004651"/>
    </source>
</evidence>
<reference evidence="8 9" key="1">
    <citation type="submission" date="2023-11" db="EMBL/GenBank/DDBJ databases">
        <title>Complete genome of Pseudomonas benzenivorans BA3361.</title>
        <authorList>
            <person name="Shin S.Y."/>
            <person name="Song J."/>
            <person name="Kang H."/>
        </authorList>
    </citation>
    <scope>NUCLEOTIDE SEQUENCE [LARGE SCALE GENOMIC DNA]</scope>
    <source>
        <strain evidence="8 9">HNIBRBA3361</strain>
    </source>
</reference>
<organism evidence="8 9">
    <name type="scientific">Pseudomonas benzenivorans</name>
    <dbReference type="NCBI Taxonomy" id="556533"/>
    <lineage>
        <taxon>Bacteria</taxon>
        <taxon>Pseudomonadati</taxon>
        <taxon>Pseudomonadota</taxon>
        <taxon>Gammaproteobacteria</taxon>
        <taxon>Pseudomonadales</taxon>
        <taxon>Pseudomonadaceae</taxon>
        <taxon>Pseudomonas</taxon>
    </lineage>
</organism>
<comment type="similarity">
    <text evidence="2">Belongs to the UPF0324 family.</text>
</comment>
<dbReference type="RefSeq" id="WP_318644944.1">
    <property type="nucleotide sequence ID" value="NZ_CP137892.1"/>
</dbReference>
<keyword evidence="6 7" id="KW-0472">Membrane</keyword>
<evidence type="ECO:0000256" key="7">
    <source>
        <dbReference type="SAM" id="Phobius"/>
    </source>
</evidence>